<dbReference type="Proteomes" id="UP000828048">
    <property type="component" value="Chromosome 7"/>
</dbReference>
<keyword evidence="2" id="KW-1185">Reference proteome</keyword>
<sequence>MAPPDTTVPPPSSAVPSRIKPETVQKAVNALLKWRLSKAKTQKPQLLDLADEDFIYLTLTLKKIPTNPRTNAHKIPLPHALFSPTSELCLIIDDRPNSKLTSDAAKTKLKAENIPVSKVIKLSKLKSDYKPYEAKRKLCNSYDLFFADKRVIPLLPRLLGKQFFKKKKLPLPVDLTHKNWKEQIEGACSSGLLYFRTGSCSVVRVGKASMEAVELVENVVAAIHGVVECVPKKWGGVRSFHVKLSESLALPVYQAVPDAKLKIAGVKEIGEGEVKVKAVEKLGRENVGVKKLVKNKKGRIHEVRYMDGEVGGYEDEFLDDLGDVEGEESEDDDVGGSEFGGKKRKKKGESVVGEKRLKKSGKKADMEGEKSEDDDVVKTKKKKIGNPRFLNHHHATANWSGGSAVILGLLVSDFSNVKESTSCFEQAINLFLEIGCQYKSARYYENFHQAIVYYERAADLSHCEGQETLANQCRRKIAQVATQLEELACPPYMYIL</sequence>
<evidence type="ECO:0000313" key="2">
    <source>
        <dbReference type="Proteomes" id="UP000828048"/>
    </source>
</evidence>
<evidence type="ECO:0000313" key="1">
    <source>
        <dbReference type="EMBL" id="KAH7848597.1"/>
    </source>
</evidence>
<reference evidence="1 2" key="1">
    <citation type="journal article" date="2021" name="Hortic Res">
        <title>High-quality reference genome and annotation aids understanding of berry development for evergreen blueberry (Vaccinium darrowii).</title>
        <authorList>
            <person name="Yu J."/>
            <person name="Hulse-Kemp A.M."/>
            <person name="Babiker E."/>
            <person name="Staton M."/>
        </authorList>
    </citation>
    <scope>NUCLEOTIDE SEQUENCE [LARGE SCALE GENOMIC DNA]</scope>
    <source>
        <strain evidence="2">cv. NJ 8807/NJ 8810</strain>
        <tissue evidence="1">Young leaf</tissue>
    </source>
</reference>
<protein>
    <submittedName>
        <fullName evidence="1">Uncharacterized protein</fullName>
    </submittedName>
</protein>
<name>A0ACB7Y4W5_9ERIC</name>
<gene>
    <name evidence="1" type="ORF">Vadar_004949</name>
</gene>
<accession>A0ACB7Y4W5</accession>
<dbReference type="EMBL" id="CM037157">
    <property type="protein sequence ID" value="KAH7848597.1"/>
    <property type="molecule type" value="Genomic_DNA"/>
</dbReference>
<organism evidence="1 2">
    <name type="scientific">Vaccinium darrowii</name>
    <dbReference type="NCBI Taxonomy" id="229202"/>
    <lineage>
        <taxon>Eukaryota</taxon>
        <taxon>Viridiplantae</taxon>
        <taxon>Streptophyta</taxon>
        <taxon>Embryophyta</taxon>
        <taxon>Tracheophyta</taxon>
        <taxon>Spermatophyta</taxon>
        <taxon>Magnoliopsida</taxon>
        <taxon>eudicotyledons</taxon>
        <taxon>Gunneridae</taxon>
        <taxon>Pentapetalae</taxon>
        <taxon>asterids</taxon>
        <taxon>Ericales</taxon>
        <taxon>Ericaceae</taxon>
        <taxon>Vaccinioideae</taxon>
        <taxon>Vaccinieae</taxon>
        <taxon>Vaccinium</taxon>
    </lineage>
</organism>
<proteinExistence type="predicted"/>
<comment type="caution">
    <text evidence="1">The sequence shown here is derived from an EMBL/GenBank/DDBJ whole genome shotgun (WGS) entry which is preliminary data.</text>
</comment>